<dbReference type="AlphaFoldDB" id="A0A0V1HX10"/>
<proteinExistence type="predicted"/>
<reference evidence="1 2" key="1">
    <citation type="submission" date="2015-01" db="EMBL/GenBank/DDBJ databases">
        <title>Evolution of Trichinella species and genotypes.</title>
        <authorList>
            <person name="Korhonen P.K."/>
            <person name="Edoardo P."/>
            <person name="Giuseppe L.R."/>
            <person name="Gasser R.B."/>
        </authorList>
    </citation>
    <scope>NUCLEOTIDE SEQUENCE [LARGE SCALE GENOMIC DNA]</scope>
    <source>
        <strain evidence="1">ISS1029</strain>
    </source>
</reference>
<keyword evidence="2" id="KW-1185">Reference proteome</keyword>
<protein>
    <submittedName>
        <fullName evidence="1">Uncharacterized protein</fullName>
    </submittedName>
</protein>
<sequence length="115" mass="13297">MVLFHFEKNPPHFELLQSNALPQFDFLSTIQVQNFIHRSKERKLYLAKLRPNCRLSGIDKFNFTPKIVGVFPGLDAENIIFKNLYPTMMTETGHLVGRSINNYSVGREQVSKTQV</sequence>
<name>A0A0V1HX10_9BILA</name>
<evidence type="ECO:0000313" key="2">
    <source>
        <dbReference type="Proteomes" id="UP000055024"/>
    </source>
</evidence>
<organism evidence="1 2">
    <name type="scientific">Trichinella zimbabwensis</name>
    <dbReference type="NCBI Taxonomy" id="268475"/>
    <lineage>
        <taxon>Eukaryota</taxon>
        <taxon>Metazoa</taxon>
        <taxon>Ecdysozoa</taxon>
        <taxon>Nematoda</taxon>
        <taxon>Enoplea</taxon>
        <taxon>Dorylaimia</taxon>
        <taxon>Trichinellida</taxon>
        <taxon>Trichinellidae</taxon>
        <taxon>Trichinella</taxon>
    </lineage>
</organism>
<comment type="caution">
    <text evidence="1">The sequence shown here is derived from an EMBL/GenBank/DDBJ whole genome shotgun (WGS) entry which is preliminary data.</text>
</comment>
<dbReference type="OrthoDB" id="5920250at2759"/>
<accession>A0A0V1HX10</accession>
<gene>
    <name evidence="1" type="ORF">T11_6406</name>
</gene>
<evidence type="ECO:0000313" key="1">
    <source>
        <dbReference type="EMBL" id="KRZ14998.1"/>
    </source>
</evidence>
<dbReference type="Proteomes" id="UP000055024">
    <property type="component" value="Unassembled WGS sequence"/>
</dbReference>
<dbReference type="EMBL" id="JYDP01000020">
    <property type="protein sequence ID" value="KRZ14998.1"/>
    <property type="molecule type" value="Genomic_DNA"/>
</dbReference>